<proteinExistence type="predicted"/>
<feature type="region of interest" description="Disordered" evidence="6">
    <location>
        <begin position="66"/>
        <end position="85"/>
    </location>
</feature>
<evidence type="ECO:0000256" key="1">
    <source>
        <dbReference type="ARBA" id="ARBA00004245"/>
    </source>
</evidence>
<gene>
    <name evidence="7" type="ORF">TrCOL_g11697</name>
</gene>
<sequence length="826" mass="91233">MSTPKNLTGPKSLQANTAPRLENTPFTPFTTLTQSTAASGIPSLQEQTKAGTTHKLSEVEAEVLNRGNGSTIGSPGSGGAFPFENGMNESFAMTISVDSGTQGGPGDPGSLLNGMSLTPTGSIASGATGQFGGSGIPLFQNTGQTTVNQKFGSRALPKAPVQTNDVSLSARSFNERLLVGMRDNSISVGQEQIRMLSKQNSQLRRNLNEVEQEMIVLQTELTNKDNTITKKERELEEIQRECAQLIGEMQKAEGRENAMNLASKQNTHLLRLLEMEEAKRDTLTDDRDSLNMQLNVVRDAHSNLTKEAAENEAKLKENMKRIRQKAFDKSREAELNQTKAMQLQANLAETERIAKFEISSMKDELMNKRDKVYQLLDKLQVTEDKLRRQEDLAEKQQEMLEGSEERGNDLDRRLNEVRVALAKREEELLERLTAVKDAEEAHSSKLGALQNQNKELEKQLNETSQKILELVERHEMNQIQKNEDDEKYETLLHEHELVREQNQRLLESLNEKSKQFIQLEGDHKDAQQLIQELQAELESPRVAVVGAGTRTGGGAAGEGEGTMSKKFFSKQKKMLNKEAAARRRLFENFLVSVSHNIVVSDAIENKVIVEARNSLVLDDCHIDDVDMITLVSVLKGSKTINELNLVSNRIGDAGAAALAGLIALSNCKLNFIDLRNNGISMTGIRKLAEAVQNNKGRGIEHVYVHNDGKIDAIGMKTTVGGGGGPAVEEGKEGETKDPSILAKIKNAMSSICVIDVRENFPQVLEDLPPPAGTEKTLWNKIYSSLPSEESLRIKAAKKKALKKRKEDSEYRDALVGTIYGKIESEG</sequence>
<dbReference type="GO" id="GO:0005856">
    <property type="term" value="C:cytoskeleton"/>
    <property type="evidence" value="ECO:0007669"/>
    <property type="project" value="UniProtKB-SubCell"/>
</dbReference>
<feature type="region of interest" description="Disordered" evidence="6">
    <location>
        <begin position="96"/>
        <end position="117"/>
    </location>
</feature>
<feature type="coiled-coil region" evidence="5">
    <location>
        <begin position="193"/>
        <end position="325"/>
    </location>
</feature>
<name>A0A9W7G3V2_9STRA</name>
<dbReference type="PANTHER" id="PTHR18861">
    <property type="entry name" value="ELKS/RAB6-INTERACTING/CAST PROTEIN"/>
    <property type="match status" value="1"/>
</dbReference>
<dbReference type="Gene3D" id="3.80.10.10">
    <property type="entry name" value="Ribonuclease Inhibitor"/>
    <property type="match status" value="1"/>
</dbReference>
<evidence type="ECO:0000313" key="8">
    <source>
        <dbReference type="Proteomes" id="UP001165065"/>
    </source>
</evidence>
<reference evidence="8" key="1">
    <citation type="journal article" date="2023" name="Commun. Biol.">
        <title>Genome analysis of Parmales, the sister group of diatoms, reveals the evolutionary specialization of diatoms from phago-mixotrophs to photoautotrophs.</title>
        <authorList>
            <person name="Ban H."/>
            <person name="Sato S."/>
            <person name="Yoshikawa S."/>
            <person name="Yamada K."/>
            <person name="Nakamura Y."/>
            <person name="Ichinomiya M."/>
            <person name="Sato N."/>
            <person name="Blanc-Mathieu R."/>
            <person name="Endo H."/>
            <person name="Kuwata A."/>
            <person name="Ogata H."/>
        </authorList>
    </citation>
    <scope>NUCLEOTIDE SEQUENCE [LARGE SCALE GENOMIC DNA]</scope>
</reference>
<evidence type="ECO:0000256" key="3">
    <source>
        <dbReference type="ARBA" id="ARBA00023054"/>
    </source>
</evidence>
<evidence type="ECO:0000256" key="4">
    <source>
        <dbReference type="ARBA" id="ARBA00023212"/>
    </source>
</evidence>
<feature type="region of interest" description="Disordered" evidence="6">
    <location>
        <begin position="1"/>
        <end position="26"/>
    </location>
</feature>
<keyword evidence="2" id="KW-0963">Cytoplasm</keyword>
<accession>A0A9W7G3V2</accession>
<evidence type="ECO:0000256" key="5">
    <source>
        <dbReference type="SAM" id="Coils"/>
    </source>
</evidence>
<organism evidence="7 8">
    <name type="scientific">Triparma columacea</name>
    <dbReference type="NCBI Taxonomy" id="722753"/>
    <lineage>
        <taxon>Eukaryota</taxon>
        <taxon>Sar</taxon>
        <taxon>Stramenopiles</taxon>
        <taxon>Ochrophyta</taxon>
        <taxon>Bolidophyceae</taxon>
        <taxon>Parmales</taxon>
        <taxon>Triparmaceae</taxon>
        <taxon>Triparma</taxon>
    </lineage>
</organism>
<dbReference type="OrthoDB" id="120976at2759"/>
<evidence type="ECO:0000256" key="6">
    <source>
        <dbReference type="SAM" id="MobiDB-lite"/>
    </source>
</evidence>
<comment type="subcellular location">
    <subcellularLocation>
        <location evidence="1">Cytoplasm</location>
        <location evidence="1">Cytoskeleton</location>
    </subcellularLocation>
</comment>
<comment type="caution">
    <text evidence="7">The sequence shown here is derived from an EMBL/GenBank/DDBJ whole genome shotgun (WGS) entry which is preliminary data.</text>
</comment>
<feature type="coiled-coil region" evidence="5">
    <location>
        <begin position="376"/>
        <end position="536"/>
    </location>
</feature>
<dbReference type="AlphaFoldDB" id="A0A9W7G3V2"/>
<keyword evidence="4" id="KW-0206">Cytoskeleton</keyword>
<protein>
    <submittedName>
        <fullName evidence="7">Uncharacterized protein</fullName>
    </submittedName>
</protein>
<dbReference type="PANTHER" id="PTHR18861:SF0">
    <property type="entry name" value="BRUCHPILOT, ISOFORM J"/>
    <property type="match status" value="1"/>
</dbReference>
<dbReference type="EMBL" id="BRYA01000875">
    <property type="protein sequence ID" value="GMI34658.1"/>
    <property type="molecule type" value="Genomic_DNA"/>
</dbReference>
<evidence type="ECO:0000256" key="2">
    <source>
        <dbReference type="ARBA" id="ARBA00022490"/>
    </source>
</evidence>
<evidence type="ECO:0000313" key="7">
    <source>
        <dbReference type="EMBL" id="GMI34658.1"/>
    </source>
</evidence>
<dbReference type="SUPFAM" id="SSF52047">
    <property type="entry name" value="RNI-like"/>
    <property type="match status" value="1"/>
</dbReference>
<keyword evidence="3 5" id="KW-0175">Coiled coil</keyword>
<dbReference type="Proteomes" id="UP001165065">
    <property type="component" value="Unassembled WGS sequence"/>
</dbReference>
<dbReference type="SMART" id="SM00368">
    <property type="entry name" value="LRR_RI"/>
    <property type="match status" value="2"/>
</dbReference>
<keyword evidence="8" id="KW-1185">Reference proteome</keyword>
<dbReference type="InterPro" id="IPR032675">
    <property type="entry name" value="LRR_dom_sf"/>
</dbReference>
<feature type="compositionally biased region" description="Polar residues" evidence="6">
    <location>
        <begin position="1"/>
        <end position="17"/>
    </location>
</feature>